<sequence length="57" mass="5608">MKVAVPPAAKGEIAASDAPKASFREGTGLPKLTPLPHVRAGARKGAVTGVNAADATS</sequence>
<name>A0ABN2SJ99_9PSEU</name>
<evidence type="ECO:0000313" key="2">
    <source>
        <dbReference type="EMBL" id="GAA1987709.1"/>
    </source>
</evidence>
<feature type="region of interest" description="Disordered" evidence="1">
    <location>
        <begin position="1"/>
        <end position="37"/>
    </location>
</feature>
<organism evidence="2 3">
    <name type="scientific">Amycolatopsis minnesotensis</name>
    <dbReference type="NCBI Taxonomy" id="337894"/>
    <lineage>
        <taxon>Bacteria</taxon>
        <taxon>Bacillati</taxon>
        <taxon>Actinomycetota</taxon>
        <taxon>Actinomycetes</taxon>
        <taxon>Pseudonocardiales</taxon>
        <taxon>Pseudonocardiaceae</taxon>
        <taxon>Amycolatopsis</taxon>
    </lineage>
</organism>
<evidence type="ECO:0000256" key="1">
    <source>
        <dbReference type="SAM" id="MobiDB-lite"/>
    </source>
</evidence>
<dbReference type="Proteomes" id="UP001501116">
    <property type="component" value="Unassembled WGS sequence"/>
</dbReference>
<evidence type="ECO:0000313" key="3">
    <source>
        <dbReference type="Proteomes" id="UP001501116"/>
    </source>
</evidence>
<proteinExistence type="predicted"/>
<keyword evidence="3" id="KW-1185">Reference proteome</keyword>
<dbReference type="EMBL" id="BAAANN010000047">
    <property type="protein sequence ID" value="GAA1987709.1"/>
    <property type="molecule type" value="Genomic_DNA"/>
</dbReference>
<accession>A0ABN2SJ99</accession>
<protein>
    <submittedName>
        <fullName evidence="2">Uncharacterized protein</fullName>
    </submittedName>
</protein>
<reference evidence="2 3" key="1">
    <citation type="journal article" date="2019" name="Int. J. Syst. Evol. Microbiol.">
        <title>The Global Catalogue of Microorganisms (GCM) 10K type strain sequencing project: providing services to taxonomists for standard genome sequencing and annotation.</title>
        <authorList>
            <consortium name="The Broad Institute Genomics Platform"/>
            <consortium name="The Broad Institute Genome Sequencing Center for Infectious Disease"/>
            <person name="Wu L."/>
            <person name="Ma J."/>
        </authorList>
    </citation>
    <scope>NUCLEOTIDE SEQUENCE [LARGE SCALE GENOMIC DNA]</scope>
    <source>
        <strain evidence="2 3">JCM 14545</strain>
    </source>
</reference>
<gene>
    <name evidence="2" type="ORF">GCM10009754_77210</name>
</gene>
<comment type="caution">
    <text evidence="2">The sequence shown here is derived from an EMBL/GenBank/DDBJ whole genome shotgun (WGS) entry which is preliminary data.</text>
</comment>